<dbReference type="AlphaFoldDB" id="A0A0P1KWY2"/>
<feature type="region of interest" description="Disordered" evidence="1">
    <location>
        <begin position="1"/>
        <end position="153"/>
    </location>
</feature>
<evidence type="ECO:0000256" key="1">
    <source>
        <dbReference type="SAM" id="MobiDB-lite"/>
    </source>
</evidence>
<feature type="region of interest" description="Disordered" evidence="1">
    <location>
        <begin position="550"/>
        <end position="571"/>
    </location>
</feature>
<keyword evidence="3" id="KW-1185">Reference proteome</keyword>
<evidence type="ECO:0000313" key="2">
    <source>
        <dbReference type="EMBL" id="CUS24385.1"/>
    </source>
</evidence>
<proteinExistence type="predicted"/>
<dbReference type="EMBL" id="LN890574">
    <property type="protein sequence ID" value="CUS24385.1"/>
    <property type="molecule type" value="Genomic_DNA"/>
</dbReference>
<accession>A0A0P1KWY2</accession>
<feature type="region of interest" description="Disordered" evidence="1">
    <location>
        <begin position="216"/>
        <end position="254"/>
    </location>
</feature>
<feature type="region of interest" description="Disordered" evidence="1">
    <location>
        <begin position="601"/>
        <end position="626"/>
    </location>
</feature>
<reference evidence="3" key="1">
    <citation type="submission" date="2015-10" db="EMBL/GenBank/DDBJ databases">
        <authorList>
            <person name="Devillers H."/>
        </authorList>
    </citation>
    <scope>NUCLEOTIDE SEQUENCE [LARGE SCALE GENOMIC DNA]</scope>
</reference>
<feature type="compositionally biased region" description="Low complexity" evidence="1">
    <location>
        <begin position="10"/>
        <end position="19"/>
    </location>
</feature>
<dbReference type="Proteomes" id="UP000236544">
    <property type="component" value="Unassembled WGS sequence"/>
</dbReference>
<feature type="compositionally biased region" description="Polar residues" evidence="1">
    <location>
        <begin position="220"/>
        <end position="234"/>
    </location>
</feature>
<name>A0A0P1KWY2_9SACH</name>
<feature type="compositionally biased region" description="Basic and acidic residues" evidence="1">
    <location>
        <begin position="120"/>
        <end position="131"/>
    </location>
</feature>
<feature type="region of interest" description="Disordered" evidence="1">
    <location>
        <begin position="648"/>
        <end position="685"/>
    </location>
</feature>
<evidence type="ECO:0000313" key="3">
    <source>
        <dbReference type="Proteomes" id="UP000236544"/>
    </source>
</evidence>
<dbReference type="OrthoDB" id="4067613at2759"/>
<gene>
    <name evidence="2" type="ORF">LAQU0_S16e00496g</name>
</gene>
<organism evidence="2 3">
    <name type="scientific">Lachancea quebecensis</name>
    <dbReference type="NCBI Taxonomy" id="1654605"/>
    <lineage>
        <taxon>Eukaryota</taxon>
        <taxon>Fungi</taxon>
        <taxon>Dikarya</taxon>
        <taxon>Ascomycota</taxon>
        <taxon>Saccharomycotina</taxon>
        <taxon>Saccharomycetes</taxon>
        <taxon>Saccharomycetales</taxon>
        <taxon>Saccharomycetaceae</taxon>
        <taxon>Lachancea</taxon>
    </lineage>
</organism>
<protein>
    <submittedName>
        <fullName evidence="2">LAQU0S16e00496g1_1</fullName>
    </submittedName>
</protein>
<sequence length="710" mass="78783">MSEHKARRNSFFFFSSSSKSEPKRGIQFGALKPLDKYPLKHSQPRSHSGTETIIHKPVSSSTQNDEKKGAERQTSSGGHRAGRYSKVPLSAENQLSNMRRPPPPPVDLENSLSRPAESAHTTENKALKDFGSEESYGEGDVTYHSHKRNKSELDQLMDELDHFEAQRRRNLEEDNSFGVDAVNEDFQTRNILASDSEIDLESPIIDVRSLRLTDSRPHSIKSTNSGPSIMQLNEANKPHPESSGDDQFSFADSQAESVREVDYVPFNNDEDVRQAYPSFDYSQGSQSSDTASSQLIRGYYRKPSEKKTQSTFGDDHSIVEQPRQLRVVNDHKPNFLMHDESSNTEDESICYSAEEVSSLPLNDAFTMPAVAPTPAALSDSATGLFEANLSMNEGQSISAPIPSSGDDKSLDPIQDTSATPTRPHTNDSRAFNPETPNRTGTEKSVRLVSSYVEELRLKYFPTSNTLQPPPDLPFSLKTKNNLEQPQNIKVRIRTSSRQIGIKHGKAKQKLLSLETAKEDNSPVHSGLLADDDQTISTKVDHTREFRNLLGRNNNEFNRQGHGSASSESGDDEELYLQNIPGDEAYDSDDVMAPLREKRGHSGIRFDEDAQVAGLNGGSNGRVGRSDTVTSYFTRKANRRRTGTLDIDYSYIPPIKHPSEAEGDPSRQYAEHNSDAGSSDDALSVQTSNSAYYKHVYNGGLHITNKDPGPD</sequence>
<feature type="compositionally biased region" description="Polar residues" evidence="1">
    <location>
        <begin position="414"/>
        <end position="423"/>
    </location>
</feature>
<feature type="region of interest" description="Disordered" evidence="1">
    <location>
        <begin position="395"/>
        <end position="443"/>
    </location>
</feature>